<comment type="caution">
    <text evidence="2">The sequence shown here is derived from an EMBL/GenBank/DDBJ whole genome shotgun (WGS) entry which is preliminary data.</text>
</comment>
<feature type="compositionally biased region" description="Low complexity" evidence="1">
    <location>
        <begin position="808"/>
        <end position="829"/>
    </location>
</feature>
<dbReference type="EMBL" id="JAFIQS010000009">
    <property type="protein sequence ID" value="KAG5165817.1"/>
    <property type="molecule type" value="Genomic_DNA"/>
</dbReference>
<name>A0A8H7XRQ2_PSICU</name>
<evidence type="ECO:0000313" key="2">
    <source>
        <dbReference type="EMBL" id="KAG5165817.1"/>
    </source>
</evidence>
<gene>
    <name evidence="2" type="ORF">JR316_009403</name>
</gene>
<accession>A0A8H7XRQ2</accession>
<feature type="region of interest" description="Disordered" evidence="1">
    <location>
        <begin position="723"/>
        <end position="742"/>
    </location>
</feature>
<sequence length="845" mass="92926">MDFPMAELRSWKEPIDQPHHVNPHSDYCYPGGHATFTNSVYLSLYEEEESREQPVWGEPYAAVDPCSGLTNKEMSEGANRPTIYYLLRLFDSIRGFHKGSLDLSGRHPERYYNLQSQWNRYLCSFLSLETEIRPCGDHGGISQYQIAFNAERWHRFQLKWRLPESASYSQLLKCTQKVLQELKQHPAPCFQIIRLIDLPVEVLDNIVSLASTSQAKALACTCHTLNDIGQRHIFRTWPMRLHVPAHISPFNVEYSSIDLPTLAYYARQDLERSARFLIDTPHISQRVQRLVLTDEWCVARRAQHDQHTNPFALPPDFYKGVTQIWGSALQIAPRLSTLVLCNLELGTELLRRISEIRTLHTLEMHLCAVPRSALRKLLVAATSASANSTSSDNAANNASSSSILCPQISNLRIYMDSSFAETHSQWAGLLLCPAVRTLSVVQFGIGAFPAPPDAAFWTRCRLDHLERLSLDNIDAGDLSELVRFLSTPTNNGASVPGAAHRMTHFKLHMDWGLPDADVLALLSALHTAHAPLEILVLEGLAEASFALFDGIASLFPDLRALTLVRRENGSQHQNKRALWPGSSWEYAQRLRAFRRLEAFCWNFKVEYWDATPRALLGFETDFGAAGTGVAGLNASGRRRAGRGVMRRVESDSTGGASAAATEDVPYFLDSHWMALPFVAYCPTLRSFSLMDRTVDMVCRINSAPVHTSGSGCRTSTTENIKGGYLGNRGSRVMQGTNGSGRTGTAVAKVLTPTYYPMHSGAFSWTTGGDLGSGAGGGGSHECVWNTTASHWPTLAPLASYGSGDGARGTTSSTSTLTSTSNLGLGSTSTSAGVVAADGVDGPGRM</sequence>
<proteinExistence type="predicted"/>
<evidence type="ECO:0008006" key="3">
    <source>
        <dbReference type="Google" id="ProtNLM"/>
    </source>
</evidence>
<dbReference type="SUPFAM" id="SSF81383">
    <property type="entry name" value="F-box domain"/>
    <property type="match status" value="1"/>
</dbReference>
<dbReference type="OrthoDB" id="3258311at2759"/>
<dbReference type="InterPro" id="IPR036047">
    <property type="entry name" value="F-box-like_dom_sf"/>
</dbReference>
<dbReference type="AlphaFoldDB" id="A0A8H7XRQ2"/>
<feature type="region of interest" description="Disordered" evidence="1">
    <location>
        <begin position="802"/>
        <end position="829"/>
    </location>
</feature>
<protein>
    <recommendedName>
        <fullName evidence="3">F-box domain-containing protein</fullName>
    </recommendedName>
</protein>
<reference evidence="2" key="1">
    <citation type="submission" date="2021-02" db="EMBL/GenBank/DDBJ databases">
        <title>Psilocybe cubensis genome.</title>
        <authorList>
            <person name="Mckernan K.J."/>
            <person name="Crawford S."/>
            <person name="Trippe A."/>
            <person name="Kane L.T."/>
            <person name="Mclaughlin S."/>
        </authorList>
    </citation>
    <scope>NUCLEOTIDE SEQUENCE [LARGE SCALE GENOMIC DNA]</scope>
    <source>
        <strain evidence="2">MGC-MH-2018</strain>
    </source>
</reference>
<organism evidence="2">
    <name type="scientific">Psilocybe cubensis</name>
    <name type="common">Psychedelic mushroom</name>
    <name type="synonym">Stropharia cubensis</name>
    <dbReference type="NCBI Taxonomy" id="181762"/>
    <lineage>
        <taxon>Eukaryota</taxon>
        <taxon>Fungi</taxon>
        <taxon>Dikarya</taxon>
        <taxon>Basidiomycota</taxon>
        <taxon>Agaricomycotina</taxon>
        <taxon>Agaricomycetes</taxon>
        <taxon>Agaricomycetidae</taxon>
        <taxon>Agaricales</taxon>
        <taxon>Agaricineae</taxon>
        <taxon>Strophariaceae</taxon>
        <taxon>Psilocybe</taxon>
    </lineage>
</organism>
<evidence type="ECO:0000256" key="1">
    <source>
        <dbReference type="SAM" id="MobiDB-lite"/>
    </source>
</evidence>